<name>A0A1W1HEK3_9BACT</name>
<proteinExistence type="predicted"/>
<reference evidence="1 2" key="1">
    <citation type="submission" date="2017-03" db="EMBL/GenBank/DDBJ databases">
        <authorList>
            <person name="Afonso C.L."/>
            <person name="Miller P.J."/>
            <person name="Scott M.A."/>
            <person name="Spackman E."/>
            <person name="Goraichik I."/>
            <person name="Dimitrov K.M."/>
            <person name="Suarez D.L."/>
            <person name="Swayne D.E."/>
        </authorList>
    </citation>
    <scope>NUCLEOTIDE SEQUENCE [LARGE SCALE GENOMIC DNA]</scope>
    <source>
        <strain evidence="1">PRJEB14757</strain>
    </source>
</reference>
<dbReference type="RefSeq" id="WP_080809410.1">
    <property type="nucleotide sequence ID" value="NZ_LT828567.1"/>
</dbReference>
<keyword evidence="2" id="KW-1185">Reference proteome</keyword>
<sequence length="83" mass="9973">MKVSTLIEKLQELDPDQHIASLYWSYKELDDAFFYMDDYDWIALTDYEKNEILDAFHNSHKPSIGFRALQREIIKYIQTNLEP</sequence>
<dbReference type="Proteomes" id="UP000191931">
    <property type="component" value="Unassembled WGS sequence"/>
</dbReference>
<organism evidence="1 2">
    <name type="scientific">Desulfamplus magnetovallimortis</name>
    <dbReference type="NCBI Taxonomy" id="1246637"/>
    <lineage>
        <taxon>Bacteria</taxon>
        <taxon>Pseudomonadati</taxon>
        <taxon>Thermodesulfobacteriota</taxon>
        <taxon>Desulfobacteria</taxon>
        <taxon>Desulfobacterales</taxon>
        <taxon>Desulfobacteraceae</taxon>
        <taxon>Desulfamplus</taxon>
    </lineage>
</organism>
<dbReference type="AlphaFoldDB" id="A0A1W1HEK3"/>
<gene>
    <name evidence="1" type="ORF">MTBBW1_2500005</name>
</gene>
<evidence type="ECO:0000313" key="2">
    <source>
        <dbReference type="Proteomes" id="UP000191931"/>
    </source>
</evidence>
<accession>A0A1W1HEK3</accession>
<dbReference type="EMBL" id="FWEV01000169">
    <property type="protein sequence ID" value="SLM30856.1"/>
    <property type="molecule type" value="Genomic_DNA"/>
</dbReference>
<evidence type="ECO:0000313" key="1">
    <source>
        <dbReference type="EMBL" id="SLM30856.1"/>
    </source>
</evidence>
<protein>
    <submittedName>
        <fullName evidence="1">Uncharacterized protein</fullName>
    </submittedName>
</protein>
<dbReference type="STRING" id="1246637.MTBBW1_2500005"/>